<dbReference type="RefSeq" id="WP_045310696.1">
    <property type="nucleotide sequence ID" value="NZ_JYJG01000041.1"/>
</dbReference>
<dbReference type="InterPro" id="IPR029787">
    <property type="entry name" value="Nucleotide_cyclase"/>
</dbReference>
<dbReference type="EMBL" id="JYJG01000041">
    <property type="protein sequence ID" value="KJK51231.1"/>
    <property type="molecule type" value="Genomic_DNA"/>
</dbReference>
<gene>
    <name evidence="3" type="ORF">UK23_07735</name>
</gene>
<proteinExistence type="predicted"/>
<name>A0A0F0H8N6_LENAE</name>
<keyword evidence="2" id="KW-0472">Membrane</keyword>
<comment type="caution">
    <text evidence="3">The sequence shown here is derived from an EMBL/GenBank/DDBJ whole genome shotgun (WGS) entry which is preliminary data.</text>
</comment>
<reference evidence="3 4" key="1">
    <citation type="submission" date="2015-02" db="EMBL/GenBank/DDBJ databases">
        <authorList>
            <person name="Ju K.-S."/>
            <person name="Doroghazi J.R."/>
            <person name="Metcalf W."/>
        </authorList>
    </citation>
    <scope>NUCLEOTIDE SEQUENCE [LARGE SCALE GENOMIC DNA]</scope>
    <source>
        <strain evidence="3 4">NRRL B-16140</strain>
    </source>
</reference>
<sequence length="334" mass="35325">MSDYPFPAALVVVEPADRSDLLAAALGDEWDLCVQENRGDGVLVVVPAEVPNAVLVGAAALVAQQSRGARLAVHTGEVHGGENGYAGPDVDHVSRLAGSGALREASAERGCAVLVSDALYQSMARHGDDKIDATEFHRTAVRVEDVAATAWLSVPREQAHRKMFMQQVRRHPLAAALIALLMLSGVGWIAHGLLYEYRGVVLSIVRTTPADSTASDDVPQDGTGLDGNRAPSTGGTRDPGLLVGNWHPSDKSGTKSFTGNGGQCEGFYYDKGAVVDNGDPMTCVISSDPDSNGRFALQVTRNPNSASYLVAFESSDQATVYSSSGIEMYRISRV</sequence>
<dbReference type="Proteomes" id="UP000033393">
    <property type="component" value="Unassembled WGS sequence"/>
</dbReference>
<keyword evidence="4" id="KW-1185">Reference proteome</keyword>
<accession>A0A0F0H8N6</accession>
<evidence type="ECO:0000313" key="3">
    <source>
        <dbReference type="EMBL" id="KJK51231.1"/>
    </source>
</evidence>
<dbReference type="SUPFAM" id="SSF55073">
    <property type="entry name" value="Nucleotide cyclase"/>
    <property type="match status" value="1"/>
</dbReference>
<organism evidence="3 4">
    <name type="scientific">Lentzea aerocolonigenes</name>
    <name type="common">Lechevalieria aerocolonigenes</name>
    <name type="synonym">Saccharothrix aerocolonigenes</name>
    <dbReference type="NCBI Taxonomy" id="68170"/>
    <lineage>
        <taxon>Bacteria</taxon>
        <taxon>Bacillati</taxon>
        <taxon>Actinomycetota</taxon>
        <taxon>Actinomycetes</taxon>
        <taxon>Pseudonocardiales</taxon>
        <taxon>Pseudonocardiaceae</taxon>
        <taxon>Lentzea</taxon>
    </lineage>
</organism>
<dbReference type="PATRIC" id="fig|68170.10.peg.7650"/>
<dbReference type="AlphaFoldDB" id="A0A0F0H8N6"/>
<keyword evidence="2" id="KW-1133">Transmembrane helix</keyword>
<dbReference type="OrthoDB" id="3482507at2"/>
<protein>
    <submittedName>
        <fullName evidence="3">Uncharacterized protein</fullName>
    </submittedName>
</protein>
<feature type="region of interest" description="Disordered" evidence="1">
    <location>
        <begin position="210"/>
        <end position="242"/>
    </location>
</feature>
<feature type="transmembrane region" description="Helical" evidence="2">
    <location>
        <begin position="173"/>
        <end position="195"/>
    </location>
</feature>
<dbReference type="Gene3D" id="3.30.70.1230">
    <property type="entry name" value="Nucleotide cyclase"/>
    <property type="match status" value="1"/>
</dbReference>
<evidence type="ECO:0000256" key="2">
    <source>
        <dbReference type="SAM" id="Phobius"/>
    </source>
</evidence>
<evidence type="ECO:0000313" key="4">
    <source>
        <dbReference type="Proteomes" id="UP000033393"/>
    </source>
</evidence>
<keyword evidence="2" id="KW-0812">Transmembrane</keyword>
<evidence type="ECO:0000256" key="1">
    <source>
        <dbReference type="SAM" id="MobiDB-lite"/>
    </source>
</evidence>